<name>A0A699XNB3_TANCI</name>
<comment type="caution">
    <text evidence="2">The sequence shown here is derived from an EMBL/GenBank/DDBJ whole genome shotgun (WGS) entry which is preliminary data.</text>
</comment>
<accession>A0A699XNB3</accession>
<evidence type="ECO:0000313" key="2">
    <source>
        <dbReference type="EMBL" id="GFD61289.1"/>
    </source>
</evidence>
<dbReference type="EMBL" id="BKCJ011889222">
    <property type="protein sequence ID" value="GFD61289.1"/>
    <property type="molecule type" value="Genomic_DNA"/>
</dbReference>
<organism evidence="2">
    <name type="scientific">Tanacetum cinerariifolium</name>
    <name type="common">Dalmatian daisy</name>
    <name type="synonym">Chrysanthemum cinerariifolium</name>
    <dbReference type="NCBI Taxonomy" id="118510"/>
    <lineage>
        <taxon>Eukaryota</taxon>
        <taxon>Viridiplantae</taxon>
        <taxon>Streptophyta</taxon>
        <taxon>Embryophyta</taxon>
        <taxon>Tracheophyta</taxon>
        <taxon>Spermatophyta</taxon>
        <taxon>Magnoliopsida</taxon>
        <taxon>eudicotyledons</taxon>
        <taxon>Gunneridae</taxon>
        <taxon>Pentapetalae</taxon>
        <taxon>asterids</taxon>
        <taxon>campanulids</taxon>
        <taxon>Asterales</taxon>
        <taxon>Asteraceae</taxon>
        <taxon>Asteroideae</taxon>
        <taxon>Anthemideae</taxon>
        <taxon>Anthemidinae</taxon>
        <taxon>Tanacetum</taxon>
    </lineage>
</organism>
<feature type="non-terminal residue" evidence="2">
    <location>
        <position position="1"/>
    </location>
</feature>
<protein>
    <submittedName>
        <fullName evidence="2">Uncharacterized protein</fullName>
    </submittedName>
</protein>
<feature type="region of interest" description="Disordered" evidence="1">
    <location>
        <begin position="1"/>
        <end position="52"/>
    </location>
</feature>
<sequence length="78" mass="8133">RPTGARRGPELRRAGPSRAAGHRGARGAPGRRAARRGGAGSGRRPHRAGHHGVCPHCGWASHCVGYQRAAAGFLPRKA</sequence>
<dbReference type="AlphaFoldDB" id="A0A699XNB3"/>
<feature type="non-terminal residue" evidence="2">
    <location>
        <position position="78"/>
    </location>
</feature>
<evidence type="ECO:0000256" key="1">
    <source>
        <dbReference type="SAM" id="MobiDB-lite"/>
    </source>
</evidence>
<proteinExistence type="predicted"/>
<gene>
    <name evidence="2" type="ORF">Tci_933258</name>
</gene>
<reference evidence="2" key="1">
    <citation type="journal article" date="2019" name="Sci. Rep.">
        <title>Draft genome of Tanacetum cinerariifolium, the natural source of mosquito coil.</title>
        <authorList>
            <person name="Yamashiro T."/>
            <person name="Shiraishi A."/>
            <person name="Satake H."/>
            <person name="Nakayama K."/>
        </authorList>
    </citation>
    <scope>NUCLEOTIDE SEQUENCE</scope>
</reference>